<keyword evidence="5" id="KW-0460">Magnesium</keyword>
<accession>A0A6B2FXZ0</accession>
<evidence type="ECO:0000256" key="3">
    <source>
        <dbReference type="ARBA" id="ARBA00022695"/>
    </source>
</evidence>
<evidence type="ECO:0000313" key="6">
    <source>
        <dbReference type="EMBL" id="NDJ96408.1"/>
    </source>
</evidence>
<dbReference type="InterPro" id="IPR050264">
    <property type="entry name" value="Bact_CCA-adding_enz_type3_sf"/>
</dbReference>
<evidence type="ECO:0000256" key="4">
    <source>
        <dbReference type="ARBA" id="ARBA00022723"/>
    </source>
</evidence>
<comment type="cofactor">
    <cofactor evidence="1">
        <name>Mg(2+)</name>
        <dbReference type="ChEBI" id="CHEBI:18420"/>
    </cofactor>
</comment>
<dbReference type="GO" id="GO:0001680">
    <property type="term" value="P:tRNA 3'-terminal CCA addition"/>
    <property type="evidence" value="ECO:0007669"/>
    <property type="project" value="TreeGrafter"/>
</dbReference>
<evidence type="ECO:0000256" key="5">
    <source>
        <dbReference type="ARBA" id="ARBA00022842"/>
    </source>
</evidence>
<dbReference type="GO" id="GO:0046872">
    <property type="term" value="F:metal ion binding"/>
    <property type="evidence" value="ECO:0007669"/>
    <property type="project" value="UniProtKB-KW"/>
</dbReference>
<dbReference type="AlphaFoldDB" id="A0A6B2FXZ0"/>
<sequence>MRRPKNSDVPDIKACALLSSFFESLEDAELSCTNLKLSRSNRATCLFLIKNRSKDAHNTQNENPFINYYKSILVLNSEVSPYHSVLSDTIQLMLCEGSVNEHIISIKNWVIPQFTLKGSHLKNQCIGAEIANVLVILKQKWIESDFKDTNEELIKYCHDYLNK</sequence>
<keyword evidence="4" id="KW-0479">Metal-binding</keyword>
<dbReference type="GO" id="GO:0000049">
    <property type="term" value="F:tRNA binding"/>
    <property type="evidence" value="ECO:0007669"/>
    <property type="project" value="TreeGrafter"/>
</dbReference>
<keyword evidence="3" id="KW-0548">Nucleotidyltransferase</keyword>
<proteinExistence type="predicted"/>
<dbReference type="GO" id="GO:0005739">
    <property type="term" value="C:mitochondrion"/>
    <property type="evidence" value="ECO:0007669"/>
    <property type="project" value="TreeGrafter"/>
</dbReference>
<dbReference type="PANTHER" id="PTHR46173">
    <property type="entry name" value="CCA TRNA NUCLEOTIDYLTRANSFERASE 1, MITOCHONDRIAL"/>
    <property type="match status" value="1"/>
</dbReference>
<dbReference type="GO" id="GO:0016779">
    <property type="term" value="F:nucleotidyltransferase activity"/>
    <property type="evidence" value="ECO:0007669"/>
    <property type="project" value="UniProtKB-KW"/>
</dbReference>
<protein>
    <submittedName>
        <fullName evidence="6">CCA tRNA nucleotidyltransferase 1, mitochondrial (Trinotate prediction)</fullName>
    </submittedName>
</protein>
<dbReference type="GO" id="GO:1990180">
    <property type="term" value="P:mitochondrial tRNA 3'-end processing"/>
    <property type="evidence" value="ECO:0007669"/>
    <property type="project" value="TreeGrafter"/>
</dbReference>
<keyword evidence="6" id="KW-0808">Transferase</keyword>
<dbReference type="PANTHER" id="PTHR46173:SF1">
    <property type="entry name" value="CCA TRNA NUCLEOTIDYLTRANSFERASE 1, MITOCHONDRIAL"/>
    <property type="match status" value="1"/>
</dbReference>
<reference evidence="6" key="1">
    <citation type="submission" date="2018-11" db="EMBL/GenBank/DDBJ databases">
        <title>Myxobolus squamalis genome and transcriptome.</title>
        <authorList>
            <person name="Yahalomi D."/>
            <person name="Atkinson S.D."/>
            <person name="Neuhof M."/>
            <person name="Chang E.S."/>
            <person name="Philippe H."/>
            <person name="Cartwright P."/>
            <person name="Bartholomew J.L."/>
            <person name="Huchon D."/>
        </authorList>
    </citation>
    <scope>NUCLEOTIDE SEQUENCE</scope>
    <source>
        <strain evidence="6">71B08</strain>
        <tissue evidence="6">Whole</tissue>
    </source>
</reference>
<keyword evidence="2" id="KW-0819">tRNA processing</keyword>
<evidence type="ECO:0000256" key="1">
    <source>
        <dbReference type="ARBA" id="ARBA00001946"/>
    </source>
</evidence>
<organism evidence="6">
    <name type="scientific">Myxobolus squamalis</name>
    <name type="common">Myxosporean</name>
    <dbReference type="NCBI Taxonomy" id="59785"/>
    <lineage>
        <taxon>Eukaryota</taxon>
        <taxon>Metazoa</taxon>
        <taxon>Cnidaria</taxon>
        <taxon>Myxozoa</taxon>
        <taxon>Myxosporea</taxon>
        <taxon>Bivalvulida</taxon>
        <taxon>Platysporina</taxon>
        <taxon>Myxobolidae</taxon>
        <taxon>Myxobolus</taxon>
    </lineage>
</organism>
<dbReference type="EMBL" id="GHBR01001018">
    <property type="protein sequence ID" value="NDJ96408.1"/>
    <property type="molecule type" value="Transcribed_RNA"/>
</dbReference>
<name>A0A6B2FXZ0_MYXSQ</name>
<evidence type="ECO:0000256" key="2">
    <source>
        <dbReference type="ARBA" id="ARBA00022694"/>
    </source>
</evidence>